<evidence type="ECO:0000313" key="2">
    <source>
        <dbReference type="Proteomes" id="UP001273589"/>
    </source>
</evidence>
<dbReference type="RefSeq" id="WP_319688559.1">
    <property type="nucleotide sequence ID" value="NZ_JARAWN010000004.1"/>
</dbReference>
<dbReference type="Proteomes" id="UP001273589">
    <property type="component" value="Unassembled WGS sequence"/>
</dbReference>
<evidence type="ECO:0000313" key="1">
    <source>
        <dbReference type="EMBL" id="MDX3128457.1"/>
    </source>
</evidence>
<name>A0AAJ2PIV1_9ACTN</name>
<reference evidence="1" key="1">
    <citation type="journal article" date="2023" name="Microb. Genom.">
        <title>Mesoterricola silvestris gen. nov., sp. nov., Mesoterricola sediminis sp. nov., Geothrix oryzae sp. nov., Geothrix edaphica sp. nov., Geothrix rubra sp. nov., and Geothrix limicola sp. nov., six novel members of Acidobacteriota isolated from soils.</title>
        <authorList>
            <person name="Weisberg A.J."/>
            <person name="Pearce E."/>
            <person name="Kramer C.G."/>
            <person name="Chang J.H."/>
            <person name="Clarke C.R."/>
        </authorList>
    </citation>
    <scope>NUCLEOTIDE SEQUENCE</scope>
    <source>
        <strain evidence="1">ND06-05F</strain>
    </source>
</reference>
<protein>
    <submittedName>
        <fullName evidence="1">Class III lanthipeptide</fullName>
    </submittedName>
</protein>
<gene>
    <name evidence="1" type="ORF">PV367_01260</name>
</gene>
<dbReference type="NCBIfam" id="NF038154">
    <property type="entry name" value="lanthi_III_a"/>
    <property type="match status" value="1"/>
</dbReference>
<accession>A0AAJ2PIV1</accession>
<organism evidence="1 2">
    <name type="scientific">Streptomyces europaeiscabiei</name>
    <dbReference type="NCBI Taxonomy" id="146819"/>
    <lineage>
        <taxon>Bacteria</taxon>
        <taxon>Bacillati</taxon>
        <taxon>Actinomycetota</taxon>
        <taxon>Actinomycetes</taxon>
        <taxon>Kitasatosporales</taxon>
        <taxon>Streptomycetaceae</taxon>
        <taxon>Streptomyces</taxon>
    </lineage>
</organism>
<comment type="caution">
    <text evidence="1">The sequence shown here is derived from an EMBL/GenBank/DDBJ whole genome shotgun (WGS) entry which is preliminary data.</text>
</comment>
<dbReference type="AlphaFoldDB" id="A0AAJ2PIV1"/>
<sequence length="29" mass="2982">MSIVLELQGLEVPAEEAALAVSSASNHCL</sequence>
<proteinExistence type="predicted"/>
<dbReference type="EMBL" id="JARAWN010000004">
    <property type="protein sequence ID" value="MDX3128457.1"/>
    <property type="molecule type" value="Genomic_DNA"/>
</dbReference>